<dbReference type="InterPro" id="IPR051457">
    <property type="entry name" value="2-oxoacid:Fd_oxidoreductase"/>
</dbReference>
<dbReference type="PANTHER" id="PTHR48084">
    <property type="entry name" value="2-OXOGLUTARATE OXIDOREDUCTASE SUBUNIT KORB-RELATED"/>
    <property type="match status" value="1"/>
</dbReference>
<dbReference type="EC" id="1.2.7.3" evidence="3"/>
<dbReference type="InterPro" id="IPR029061">
    <property type="entry name" value="THDP-binding"/>
</dbReference>
<dbReference type="GO" id="GO:0045333">
    <property type="term" value="P:cellular respiration"/>
    <property type="evidence" value="ECO:0007669"/>
    <property type="project" value="UniProtKB-ARBA"/>
</dbReference>
<evidence type="ECO:0000256" key="1">
    <source>
        <dbReference type="ARBA" id="ARBA00023002"/>
    </source>
</evidence>
<organism evidence="3 4">
    <name type="scientific">Desulfocapsa sulfexigens (strain DSM 10523 / SB164P1)</name>
    <dbReference type="NCBI Taxonomy" id="1167006"/>
    <lineage>
        <taxon>Bacteria</taxon>
        <taxon>Pseudomonadati</taxon>
        <taxon>Thermodesulfobacteriota</taxon>
        <taxon>Desulfobulbia</taxon>
        <taxon>Desulfobulbales</taxon>
        <taxon>Desulfocapsaceae</taxon>
        <taxon>Desulfocapsa</taxon>
    </lineage>
</organism>
<keyword evidence="1 3" id="KW-0560">Oxidoreductase</keyword>
<dbReference type="EMBL" id="CP003985">
    <property type="protein sequence ID" value="AGF79426.1"/>
    <property type="molecule type" value="Genomic_DNA"/>
</dbReference>
<dbReference type="Proteomes" id="UP000011721">
    <property type="component" value="Chromosome"/>
</dbReference>
<dbReference type="Pfam" id="PF02775">
    <property type="entry name" value="TPP_enzyme_C"/>
    <property type="match status" value="1"/>
</dbReference>
<dbReference type="Gene3D" id="3.40.50.970">
    <property type="match status" value="1"/>
</dbReference>
<reference evidence="4" key="1">
    <citation type="journal article" date="2013" name="Stand. Genomic Sci.">
        <title>Complete genome sequence of Desulfocapsa sulfexigens, a marine deltaproteobacterium specialized in disproportionating inorganic sulfur compounds.</title>
        <authorList>
            <person name="Finster K.W."/>
            <person name="Kjeldsen K.U."/>
            <person name="Kube M."/>
            <person name="Reinhardt R."/>
            <person name="Mussmann M."/>
            <person name="Amann R."/>
            <person name="Schreiber L."/>
        </authorList>
    </citation>
    <scope>NUCLEOTIDE SEQUENCE [LARGE SCALE GENOMIC DNA]</scope>
    <source>
        <strain evidence="4">DSM 10523 / SB164P1</strain>
    </source>
</reference>
<dbReference type="eggNOG" id="COG1013">
    <property type="taxonomic scope" value="Bacteria"/>
</dbReference>
<dbReference type="PANTHER" id="PTHR48084:SF1">
    <property type="entry name" value="2-OXOGLUTARATE SYNTHASE SUBUNIT KORB"/>
    <property type="match status" value="1"/>
</dbReference>
<evidence type="ECO:0000313" key="4">
    <source>
        <dbReference type="Proteomes" id="UP000011721"/>
    </source>
</evidence>
<proteinExistence type="predicted"/>
<dbReference type="GO" id="GO:0047553">
    <property type="term" value="F:2-oxoglutarate synthase activity"/>
    <property type="evidence" value="ECO:0007669"/>
    <property type="project" value="UniProtKB-EC"/>
</dbReference>
<dbReference type="HOGENOM" id="CLU_048564_2_0_7"/>
<dbReference type="GO" id="GO:0044281">
    <property type="term" value="P:small molecule metabolic process"/>
    <property type="evidence" value="ECO:0007669"/>
    <property type="project" value="UniProtKB-ARBA"/>
</dbReference>
<keyword evidence="4" id="KW-1185">Reference proteome</keyword>
<dbReference type="CDD" id="cd03375">
    <property type="entry name" value="TPP_OGFOR"/>
    <property type="match status" value="1"/>
</dbReference>
<accession>M1PSY3</accession>
<protein>
    <submittedName>
        <fullName evidence="3">2-oxoacid:ferredoxin oxidoreductase, beta subunit</fullName>
        <ecNumber evidence="3">1.2.7.3</ecNumber>
    </submittedName>
</protein>
<evidence type="ECO:0000259" key="2">
    <source>
        <dbReference type="Pfam" id="PF02775"/>
    </source>
</evidence>
<feature type="domain" description="Thiamine pyrophosphate enzyme TPP-binding" evidence="2">
    <location>
        <begin position="56"/>
        <end position="203"/>
    </location>
</feature>
<dbReference type="KEGG" id="dsf:UWK_02895"/>
<dbReference type="PATRIC" id="fig|1167006.5.peg.3126"/>
<dbReference type="GO" id="GO:0030976">
    <property type="term" value="F:thiamine pyrophosphate binding"/>
    <property type="evidence" value="ECO:0007669"/>
    <property type="project" value="InterPro"/>
</dbReference>
<dbReference type="STRING" id="1167006.UWK_02895"/>
<sequence>MLERAEIIRKEYLRHDKKFPHVWCPGCGNGIVMGALLRAIHSIGLSKDEVVLASGIGCSGRLPTYVDFNTIHTTHGRALTFATGIKLAKPELSVLTVMGDGDATAIGGNHFIHAARRNIDLTAIIINNATYGMTGGQYSPATPYGAKSTTSVYGHVEHAFNIAELAVAAGASFVARSTVYHASHLEQMIKKAIEKRGFSVMEIISNCHVQHGRRNKLGGAVEMINGFKERAVTIGKAEKMNPEELEGKITIGVLTDVEKPISTDEYRRIAAEAKEKADNITKAKEKNGIKRYEE</sequence>
<dbReference type="RefSeq" id="WP_015405112.1">
    <property type="nucleotide sequence ID" value="NC_020304.1"/>
</dbReference>
<name>M1PSY3_DESSD</name>
<dbReference type="SUPFAM" id="SSF52518">
    <property type="entry name" value="Thiamin diphosphate-binding fold (THDP-binding)"/>
    <property type="match status" value="1"/>
</dbReference>
<dbReference type="OrthoDB" id="9775140at2"/>
<dbReference type="InterPro" id="IPR011766">
    <property type="entry name" value="TPP_enzyme_TPP-bd"/>
</dbReference>
<dbReference type="AlphaFoldDB" id="M1PSY3"/>
<gene>
    <name evidence="3" type="ordered locus">UWK_02895</name>
</gene>
<evidence type="ECO:0000313" key="3">
    <source>
        <dbReference type="EMBL" id="AGF79426.1"/>
    </source>
</evidence>